<dbReference type="InterPro" id="IPR002575">
    <property type="entry name" value="Aminoglycoside_PTrfase"/>
</dbReference>
<dbReference type="SUPFAM" id="SSF56112">
    <property type="entry name" value="Protein kinase-like (PK-like)"/>
    <property type="match status" value="1"/>
</dbReference>
<proteinExistence type="predicted"/>
<evidence type="ECO:0000313" key="2">
    <source>
        <dbReference type="EMBL" id="MBJ3763160.1"/>
    </source>
</evidence>
<organism evidence="2 3">
    <name type="scientific">Palleronia pontilimi</name>
    <dbReference type="NCBI Taxonomy" id="1964209"/>
    <lineage>
        <taxon>Bacteria</taxon>
        <taxon>Pseudomonadati</taxon>
        <taxon>Pseudomonadota</taxon>
        <taxon>Alphaproteobacteria</taxon>
        <taxon>Rhodobacterales</taxon>
        <taxon>Roseobacteraceae</taxon>
        <taxon>Palleronia</taxon>
    </lineage>
</organism>
<protein>
    <submittedName>
        <fullName evidence="2">Aminoglycoside phosphotransferase family protein</fullName>
    </submittedName>
</protein>
<dbReference type="AlphaFoldDB" id="A0A934IIF8"/>
<dbReference type="EMBL" id="JAEKPD010000009">
    <property type="protein sequence ID" value="MBJ3763160.1"/>
    <property type="molecule type" value="Genomic_DNA"/>
</dbReference>
<dbReference type="RefSeq" id="WP_198916337.1">
    <property type="nucleotide sequence ID" value="NZ_JAEKPD010000009.1"/>
</dbReference>
<gene>
    <name evidence="2" type="ORF">ILP92_10430</name>
</gene>
<dbReference type="Gene3D" id="3.90.1200.10">
    <property type="match status" value="1"/>
</dbReference>
<sequence>MSDTITNELARWVEARDLSERGAIWQRLGPTRTNLVWRVTGAGGNPVVVKLFAPTRSTPLFPNDADAEWRALDVLQGSGLAPAPIARATTPWGPIILSTFVPSAGEPGPHALGAGLRDLHGRDPLHELRRLALDGPALIATGHAMLDDCDVDRAARLTALAPEPPAPEGPGRASFLHGDPVASNVLAKDGRAVFVDWQCPASGDPVFDIACALSPSMRLSCGRTPFSESEIDAVLRGYGDEETGGRYRRWSAVFAWRFACYAAWCGANGREGRASGFRAEIALLERLGQ</sequence>
<accession>A0A934IIF8</accession>
<dbReference type="Pfam" id="PF01636">
    <property type="entry name" value="APH"/>
    <property type="match status" value="1"/>
</dbReference>
<reference evidence="2" key="1">
    <citation type="submission" date="2020-12" db="EMBL/GenBank/DDBJ databases">
        <title>Bacterial taxonomy.</title>
        <authorList>
            <person name="Pan X."/>
        </authorList>
    </citation>
    <scope>NUCLEOTIDE SEQUENCE</scope>
    <source>
        <strain evidence="2">KCTC 52957</strain>
    </source>
</reference>
<dbReference type="InterPro" id="IPR011009">
    <property type="entry name" value="Kinase-like_dom_sf"/>
</dbReference>
<dbReference type="Proteomes" id="UP000642488">
    <property type="component" value="Unassembled WGS sequence"/>
</dbReference>
<evidence type="ECO:0000313" key="3">
    <source>
        <dbReference type="Proteomes" id="UP000642488"/>
    </source>
</evidence>
<feature type="domain" description="Aminoglycoside phosphotransferase" evidence="1">
    <location>
        <begin position="27"/>
        <end position="245"/>
    </location>
</feature>
<name>A0A934IIF8_9RHOB</name>
<evidence type="ECO:0000259" key="1">
    <source>
        <dbReference type="Pfam" id="PF01636"/>
    </source>
</evidence>
<keyword evidence="3" id="KW-1185">Reference proteome</keyword>
<comment type="caution">
    <text evidence="2">The sequence shown here is derived from an EMBL/GenBank/DDBJ whole genome shotgun (WGS) entry which is preliminary data.</text>
</comment>